<organism evidence="2 3">
    <name type="scientific">Candidatus Magnetobacterium casense</name>
    <dbReference type="NCBI Taxonomy" id="1455061"/>
    <lineage>
        <taxon>Bacteria</taxon>
        <taxon>Pseudomonadati</taxon>
        <taxon>Nitrospirota</taxon>
        <taxon>Thermodesulfovibrionia</taxon>
        <taxon>Thermodesulfovibrionales</taxon>
        <taxon>Candidatus Magnetobacteriaceae</taxon>
        <taxon>Candidatus Magnetobacterium</taxon>
    </lineage>
</organism>
<gene>
    <name evidence="2" type="ORF">HWQ67_12270</name>
</gene>
<dbReference type="Proteomes" id="UP001196980">
    <property type="component" value="Unassembled WGS sequence"/>
</dbReference>
<keyword evidence="3" id="KW-1185">Reference proteome</keyword>
<dbReference type="RefSeq" id="WP_218252979.1">
    <property type="nucleotide sequence ID" value="NZ_JABXWD010000242.1"/>
</dbReference>
<comment type="caution">
    <text evidence="2">The sequence shown here is derived from an EMBL/GenBank/DDBJ whole genome shotgun (WGS) entry which is preliminary data.</text>
</comment>
<dbReference type="EMBL" id="JABXWD010000242">
    <property type="protein sequence ID" value="MBV6342361.1"/>
    <property type="molecule type" value="Genomic_DNA"/>
</dbReference>
<dbReference type="InterPro" id="IPR041049">
    <property type="entry name" value="DUF5615"/>
</dbReference>
<accession>A0ABS6S0H2</accession>
<evidence type="ECO:0000313" key="2">
    <source>
        <dbReference type="EMBL" id="MBV6342361.1"/>
    </source>
</evidence>
<reference evidence="2 3" key="1">
    <citation type="journal article" date="2020" name="J Geophys Res Biogeosci">
        <title>Magnetotaxis as an Adaptation to Enable Bacterial Shuttling of Microbial Sulfur and Sulfur Cycling Across Aquatic Oxic#Anoxic Interfaces.</title>
        <authorList>
            <person name="Li J."/>
            <person name="Liu P."/>
            <person name="Wang J."/>
            <person name="Roberts A.P."/>
            <person name="Pan Y."/>
        </authorList>
    </citation>
    <scope>NUCLEOTIDE SEQUENCE [LARGE SCALE GENOMIC DNA]</scope>
    <source>
        <strain evidence="2 3">MYR-1_YQ</strain>
    </source>
</reference>
<protein>
    <submittedName>
        <fullName evidence="2">DUF5615 family PIN-like protein</fullName>
    </submittedName>
</protein>
<sequence length="89" mass="10390">NGKIFDKAYAENRIVLTFDLDFGEIIALSGGRTISVIIFRLHNTRTPHVIERLCRVLKDSRQAIEDGAIVVVEEFRHRVRRLPFKQERE</sequence>
<dbReference type="Pfam" id="PF18480">
    <property type="entry name" value="DUF5615"/>
    <property type="match status" value="1"/>
</dbReference>
<proteinExistence type="predicted"/>
<feature type="domain" description="DUF5615" evidence="1">
    <location>
        <begin position="3"/>
        <end position="74"/>
    </location>
</feature>
<feature type="non-terminal residue" evidence="2">
    <location>
        <position position="1"/>
    </location>
</feature>
<name>A0ABS6S0H2_9BACT</name>
<evidence type="ECO:0000313" key="3">
    <source>
        <dbReference type="Proteomes" id="UP001196980"/>
    </source>
</evidence>
<evidence type="ECO:0000259" key="1">
    <source>
        <dbReference type="Pfam" id="PF18480"/>
    </source>
</evidence>